<comment type="subcellular location">
    <subcellularLocation>
        <location evidence="1">Cell membrane</location>
        <topology evidence="1">Multi-pass membrane protein</topology>
    </subcellularLocation>
</comment>
<feature type="transmembrane region" description="Helical" evidence="7">
    <location>
        <begin position="291"/>
        <end position="312"/>
    </location>
</feature>
<feature type="transmembrane region" description="Helical" evidence="7">
    <location>
        <begin position="265"/>
        <end position="285"/>
    </location>
</feature>
<evidence type="ECO:0000256" key="4">
    <source>
        <dbReference type="ARBA" id="ARBA00022692"/>
    </source>
</evidence>
<evidence type="ECO:0000313" key="8">
    <source>
        <dbReference type="EMBL" id="HII70020.1"/>
    </source>
</evidence>
<dbReference type="GO" id="GO:0071555">
    <property type="term" value="P:cell wall organization"/>
    <property type="evidence" value="ECO:0007669"/>
    <property type="project" value="TreeGrafter"/>
</dbReference>
<dbReference type="InterPro" id="IPR018480">
    <property type="entry name" value="PNAcMuramoyl-5peptid_Trfase_CS"/>
</dbReference>
<evidence type="ECO:0000256" key="3">
    <source>
        <dbReference type="ARBA" id="ARBA00022679"/>
    </source>
</evidence>
<dbReference type="CDD" id="cd06499">
    <property type="entry name" value="GT_MraY-like"/>
    <property type="match status" value="1"/>
</dbReference>
<dbReference type="GO" id="GO:0005886">
    <property type="term" value="C:plasma membrane"/>
    <property type="evidence" value="ECO:0007669"/>
    <property type="project" value="UniProtKB-SubCell"/>
</dbReference>
<feature type="transmembrane region" description="Helical" evidence="7">
    <location>
        <begin position="333"/>
        <end position="355"/>
    </location>
</feature>
<evidence type="ECO:0000256" key="2">
    <source>
        <dbReference type="ARBA" id="ARBA00022475"/>
    </source>
</evidence>
<comment type="caution">
    <text evidence="8">The sequence shown here is derived from an EMBL/GenBank/DDBJ whole genome shotgun (WGS) entry which is preliminary data.</text>
</comment>
<dbReference type="AlphaFoldDB" id="A0A832T1H3"/>
<organism evidence="8 9">
    <name type="scientific">Methanopyrus kandleri</name>
    <dbReference type="NCBI Taxonomy" id="2320"/>
    <lineage>
        <taxon>Archaea</taxon>
        <taxon>Methanobacteriati</taxon>
        <taxon>Methanobacteriota</taxon>
        <taxon>Methanomada group</taxon>
        <taxon>Methanopyri</taxon>
        <taxon>Methanopyrales</taxon>
        <taxon>Methanopyraceae</taxon>
        <taxon>Methanopyrus</taxon>
    </lineage>
</organism>
<dbReference type="RefSeq" id="WP_011019122.1">
    <property type="nucleotide sequence ID" value="NZ_DUJS01000002.1"/>
</dbReference>
<feature type="transmembrane region" description="Helical" evidence="7">
    <location>
        <begin position="159"/>
        <end position="180"/>
    </location>
</feature>
<dbReference type="PANTHER" id="PTHR22926">
    <property type="entry name" value="PHOSPHO-N-ACETYLMURAMOYL-PENTAPEPTIDE-TRANSFERASE"/>
    <property type="match status" value="1"/>
</dbReference>
<reference evidence="8" key="1">
    <citation type="journal article" date="2020" name="bioRxiv">
        <title>A rank-normalized archaeal taxonomy based on genome phylogeny resolves widespread incomplete and uneven classifications.</title>
        <authorList>
            <person name="Rinke C."/>
            <person name="Chuvochina M."/>
            <person name="Mussig A.J."/>
            <person name="Chaumeil P.-A."/>
            <person name="Waite D.W."/>
            <person name="Whitman W.B."/>
            <person name="Parks D.H."/>
            <person name="Hugenholtz P."/>
        </authorList>
    </citation>
    <scope>NUCLEOTIDE SEQUENCE</scope>
    <source>
        <strain evidence="8">UBA8853</strain>
    </source>
</reference>
<feature type="transmembrane region" description="Helical" evidence="7">
    <location>
        <begin position="192"/>
        <end position="210"/>
    </location>
</feature>
<gene>
    <name evidence="8" type="ORF">HA336_02150</name>
</gene>
<dbReference type="PROSITE" id="PS01348">
    <property type="entry name" value="MRAY_2"/>
    <property type="match status" value="1"/>
</dbReference>
<keyword evidence="2" id="KW-1003">Cell membrane</keyword>
<dbReference type="InterPro" id="IPR000715">
    <property type="entry name" value="Glycosyl_transferase_4"/>
</dbReference>
<proteinExistence type="predicted"/>
<keyword evidence="4 7" id="KW-0812">Transmembrane</keyword>
<keyword evidence="6 7" id="KW-0472">Membrane</keyword>
<dbReference type="GO" id="GO:0044038">
    <property type="term" value="P:cell wall macromolecule biosynthetic process"/>
    <property type="evidence" value="ECO:0007669"/>
    <property type="project" value="TreeGrafter"/>
</dbReference>
<sequence>MIIETFTLSTVTSAVTVGLLRKYMREANVVDRPIVTEHAHKSGMPIMGGLGILLGTASGPLLASIQALPPIASALPMMVLGIVDDLLGLQVEEFQKVVRNVSNRPIELGRLILQPGEEARVATEKAKRDLKRILEEDPDAIEIVGEVPIKKELSEREKLALQTGAALFVLPIVPATWLWIPKVGVWNLSYLFYPVAVFGIVGATNAVNLIDGMDGLAAGLLFLASLACSGVCLGQGQLPGAAFFASLAGASLGFLFHNRYPAKIFMGDTGSCFLGAAYAAGALYYKIEIPAMIALGVPVLSTLISLLHRAGVIRLAVEPLHHHIQYKYDLPEPVVVALHWTAGAVFAAVALWISVG</sequence>
<dbReference type="GO" id="GO:0016780">
    <property type="term" value="F:phosphotransferase activity, for other substituted phosphate groups"/>
    <property type="evidence" value="ECO:0007669"/>
    <property type="project" value="InterPro"/>
</dbReference>
<evidence type="ECO:0000256" key="5">
    <source>
        <dbReference type="ARBA" id="ARBA00022989"/>
    </source>
</evidence>
<accession>A0A832T1H3</accession>
<protein>
    <submittedName>
        <fullName evidence="8">Glycosyltransferase family 4 protein</fullName>
    </submittedName>
</protein>
<keyword evidence="5 7" id="KW-1133">Transmembrane helix</keyword>
<dbReference type="OMA" id="EHSHKAG"/>
<dbReference type="EMBL" id="DUJS01000002">
    <property type="protein sequence ID" value="HII70020.1"/>
    <property type="molecule type" value="Genomic_DNA"/>
</dbReference>
<evidence type="ECO:0000256" key="7">
    <source>
        <dbReference type="SAM" id="Phobius"/>
    </source>
</evidence>
<evidence type="ECO:0000256" key="1">
    <source>
        <dbReference type="ARBA" id="ARBA00004651"/>
    </source>
</evidence>
<dbReference type="PANTHER" id="PTHR22926:SF3">
    <property type="entry name" value="UNDECAPRENYL-PHOSPHATE ALPHA-N-ACETYLGLUCOSAMINYL 1-PHOSPHATE TRANSFERASE"/>
    <property type="match status" value="1"/>
</dbReference>
<evidence type="ECO:0000256" key="6">
    <source>
        <dbReference type="ARBA" id="ARBA00023136"/>
    </source>
</evidence>
<feature type="transmembrane region" description="Helical" evidence="7">
    <location>
        <begin position="217"/>
        <end position="236"/>
    </location>
</feature>
<keyword evidence="3 8" id="KW-0808">Transferase</keyword>
<evidence type="ECO:0000313" key="9">
    <source>
        <dbReference type="Proteomes" id="UP000619545"/>
    </source>
</evidence>
<name>A0A832T1H3_9EURY</name>
<dbReference type="GeneID" id="1476854"/>
<dbReference type="Proteomes" id="UP000619545">
    <property type="component" value="Unassembled WGS sequence"/>
</dbReference>
<dbReference type="Pfam" id="PF00953">
    <property type="entry name" value="Glycos_transf_4"/>
    <property type="match status" value="1"/>
</dbReference>